<dbReference type="InterPro" id="IPR006162">
    <property type="entry name" value="Ppantetheine_attach_site"/>
</dbReference>
<dbReference type="InterPro" id="IPR056501">
    <property type="entry name" value="NAD-bd_HRPKS_sdrA"/>
</dbReference>
<dbReference type="SUPFAM" id="SSF55048">
    <property type="entry name" value="Probable ACP-binding domain of malonyl-CoA ACP transacylase"/>
    <property type="match status" value="1"/>
</dbReference>
<feature type="region of interest" description="C-terminal hotdog fold" evidence="7">
    <location>
        <begin position="1107"/>
        <end position="1262"/>
    </location>
</feature>
<dbReference type="SMART" id="SM00826">
    <property type="entry name" value="PKS_DH"/>
    <property type="match status" value="1"/>
</dbReference>
<evidence type="ECO:0000259" key="10">
    <source>
        <dbReference type="PROSITE" id="PS52019"/>
    </source>
</evidence>
<evidence type="ECO:0000256" key="5">
    <source>
        <dbReference type="ARBA" id="ARBA00023268"/>
    </source>
</evidence>
<dbReference type="GO" id="GO:0006633">
    <property type="term" value="P:fatty acid biosynthetic process"/>
    <property type="evidence" value="ECO:0007669"/>
    <property type="project" value="TreeGrafter"/>
</dbReference>
<dbReference type="SMART" id="SM00827">
    <property type="entry name" value="PKS_AT"/>
    <property type="match status" value="1"/>
</dbReference>
<feature type="region of interest" description="Disordered" evidence="8">
    <location>
        <begin position="1"/>
        <end position="37"/>
    </location>
</feature>
<dbReference type="Pfam" id="PF02801">
    <property type="entry name" value="Ketoacyl-synt_C"/>
    <property type="match status" value="1"/>
</dbReference>
<dbReference type="InterPro" id="IPR016036">
    <property type="entry name" value="Malonyl_transacylase_ACP-bd"/>
</dbReference>
<keyword evidence="3" id="KW-0808">Transferase</keyword>
<dbReference type="Gene3D" id="3.10.129.110">
    <property type="entry name" value="Polyketide synthase dehydratase"/>
    <property type="match status" value="1"/>
</dbReference>
<keyword evidence="1" id="KW-0596">Phosphopantetheine</keyword>
<gene>
    <name evidence="11" type="ORF">UCREL1_2620</name>
</gene>
<evidence type="ECO:0000313" key="11">
    <source>
        <dbReference type="EMBL" id="EMR70343.1"/>
    </source>
</evidence>
<keyword evidence="12" id="KW-1185">Reference proteome</keyword>
<dbReference type="InterPro" id="IPR016039">
    <property type="entry name" value="Thiolase-like"/>
</dbReference>
<name>M7T0J5_EUTLA</name>
<dbReference type="CDD" id="cd00833">
    <property type="entry name" value="PKS"/>
    <property type="match status" value="1"/>
</dbReference>
<keyword evidence="4" id="KW-0560">Oxidoreductase</keyword>
<dbReference type="Pfam" id="PF21089">
    <property type="entry name" value="PKS_DH_N"/>
    <property type="match status" value="1"/>
</dbReference>
<dbReference type="InterPro" id="IPR032821">
    <property type="entry name" value="PKS_assoc"/>
</dbReference>
<evidence type="ECO:0000259" key="9">
    <source>
        <dbReference type="PROSITE" id="PS52004"/>
    </source>
</evidence>
<dbReference type="InterPro" id="IPR036736">
    <property type="entry name" value="ACP-like_sf"/>
</dbReference>
<dbReference type="InterPro" id="IPR014031">
    <property type="entry name" value="Ketoacyl_synth_C"/>
</dbReference>
<dbReference type="GO" id="GO:0016491">
    <property type="term" value="F:oxidoreductase activity"/>
    <property type="evidence" value="ECO:0007669"/>
    <property type="project" value="UniProtKB-KW"/>
</dbReference>
<keyword evidence="5" id="KW-0511">Multifunctional enzyme</keyword>
<dbReference type="PANTHER" id="PTHR43775">
    <property type="entry name" value="FATTY ACID SYNTHASE"/>
    <property type="match status" value="1"/>
</dbReference>
<dbReference type="InterPro" id="IPR001227">
    <property type="entry name" value="Ac_transferase_dom_sf"/>
</dbReference>
<dbReference type="KEGG" id="ela:UCREL1_2620"/>
<dbReference type="Pfam" id="PF23114">
    <property type="entry name" value="NAD-bd_HRPKS_sdrA"/>
    <property type="match status" value="1"/>
</dbReference>
<dbReference type="InterPro" id="IPR049551">
    <property type="entry name" value="PKS_DH_C"/>
</dbReference>
<dbReference type="Pfam" id="PF08659">
    <property type="entry name" value="KR"/>
    <property type="match status" value="1"/>
</dbReference>
<dbReference type="InterPro" id="IPR050091">
    <property type="entry name" value="PKS_NRPS_Biosynth_Enz"/>
</dbReference>
<evidence type="ECO:0000256" key="7">
    <source>
        <dbReference type="PROSITE-ProRule" id="PRU01363"/>
    </source>
</evidence>
<dbReference type="Gene3D" id="3.40.50.720">
    <property type="entry name" value="NAD(P)-binding Rossmann-like Domain"/>
    <property type="match status" value="2"/>
</dbReference>
<feature type="compositionally biased region" description="Low complexity" evidence="8">
    <location>
        <begin position="7"/>
        <end position="21"/>
    </location>
</feature>
<dbReference type="InterPro" id="IPR036291">
    <property type="entry name" value="NAD(P)-bd_dom_sf"/>
</dbReference>
<evidence type="ECO:0000256" key="2">
    <source>
        <dbReference type="ARBA" id="ARBA00022553"/>
    </source>
</evidence>
<evidence type="ECO:0000256" key="1">
    <source>
        <dbReference type="ARBA" id="ARBA00022450"/>
    </source>
</evidence>
<evidence type="ECO:0000256" key="6">
    <source>
        <dbReference type="ARBA" id="ARBA00023315"/>
    </source>
</evidence>
<keyword evidence="2" id="KW-0597">Phosphoprotein</keyword>
<dbReference type="PROSITE" id="PS52004">
    <property type="entry name" value="KS3_2"/>
    <property type="match status" value="1"/>
</dbReference>
<protein>
    <submittedName>
        <fullName evidence="11">Putative polyketide synthase protein</fullName>
    </submittedName>
</protein>
<evidence type="ECO:0000256" key="8">
    <source>
        <dbReference type="SAM" id="MobiDB-lite"/>
    </source>
</evidence>
<dbReference type="Gene3D" id="3.90.180.10">
    <property type="entry name" value="Medium-chain alcohol dehydrogenases, catalytic domain"/>
    <property type="match status" value="1"/>
</dbReference>
<dbReference type="InterPro" id="IPR020841">
    <property type="entry name" value="PKS_Beta-ketoAc_synthase_dom"/>
</dbReference>
<dbReference type="InterPro" id="IPR016035">
    <property type="entry name" value="Acyl_Trfase/lysoPLipase"/>
</dbReference>
<dbReference type="InterPro" id="IPR020807">
    <property type="entry name" value="PKS_DH"/>
</dbReference>
<dbReference type="OMA" id="WEHKNNG"/>
<dbReference type="InterPro" id="IPR057326">
    <property type="entry name" value="KR_dom"/>
</dbReference>
<feature type="active site" description="Proton donor; for dehydratase activity" evidence="7">
    <location>
        <position position="1172"/>
    </location>
</feature>
<dbReference type="SUPFAM" id="SSF51735">
    <property type="entry name" value="NAD(P)-binding Rossmann-fold domains"/>
    <property type="match status" value="2"/>
</dbReference>
<dbReference type="GO" id="GO:0044550">
    <property type="term" value="P:secondary metabolite biosynthetic process"/>
    <property type="evidence" value="ECO:0007669"/>
    <property type="project" value="UniProtKB-ARBA"/>
</dbReference>
<dbReference type="Proteomes" id="UP000012174">
    <property type="component" value="Unassembled WGS sequence"/>
</dbReference>
<dbReference type="InterPro" id="IPR013968">
    <property type="entry name" value="PKS_KR"/>
</dbReference>
<dbReference type="PROSITE" id="PS00012">
    <property type="entry name" value="PHOSPHOPANTETHEINE"/>
    <property type="match status" value="1"/>
</dbReference>
<feature type="region of interest" description="Disordered" evidence="8">
    <location>
        <begin position="1084"/>
        <end position="1110"/>
    </location>
</feature>
<organism evidence="11 12">
    <name type="scientific">Eutypa lata (strain UCR-EL1)</name>
    <name type="common">Grapevine dieback disease fungus</name>
    <name type="synonym">Eutypa armeniacae</name>
    <dbReference type="NCBI Taxonomy" id="1287681"/>
    <lineage>
        <taxon>Eukaryota</taxon>
        <taxon>Fungi</taxon>
        <taxon>Dikarya</taxon>
        <taxon>Ascomycota</taxon>
        <taxon>Pezizomycotina</taxon>
        <taxon>Sordariomycetes</taxon>
        <taxon>Xylariomycetidae</taxon>
        <taxon>Xylariales</taxon>
        <taxon>Diatrypaceae</taxon>
        <taxon>Eutypa</taxon>
    </lineage>
</organism>
<dbReference type="SUPFAM" id="SSF47336">
    <property type="entry name" value="ACP-like"/>
    <property type="match status" value="1"/>
</dbReference>
<feature type="domain" description="Ketosynthase family 3 (KS3)" evidence="9">
    <location>
        <begin position="50"/>
        <end position="459"/>
    </location>
</feature>
<dbReference type="GO" id="GO:0004312">
    <property type="term" value="F:fatty acid synthase activity"/>
    <property type="evidence" value="ECO:0007669"/>
    <property type="project" value="TreeGrafter"/>
</dbReference>
<dbReference type="SUPFAM" id="SSF52151">
    <property type="entry name" value="FabD/lysophospholipase-like"/>
    <property type="match status" value="1"/>
</dbReference>
<dbReference type="PROSITE" id="PS52019">
    <property type="entry name" value="PKS_MFAS_DH"/>
    <property type="match status" value="1"/>
</dbReference>
<dbReference type="CDD" id="cd05195">
    <property type="entry name" value="enoyl_red"/>
    <property type="match status" value="1"/>
</dbReference>
<sequence>MPGVLRSMDSSSESSVSDGNSGYLSPKSHIRDEYPANSIPADEVKRLDELDPIAVVGMGCRLPGDVSSASEFWDMLMTKRSGQTPKVPANRFNVDAHYHKNRERPGSFPVLGGYFINEDLENFDPGPFNITPIEAMWMDPQQRKLLEVVYEAFESGGISLDAIAGTRTGVFAASFTTDWQQMSFKEQSFRHTMAATGVDPGILSDRISYVFNLNGPSLLCNTACSSSIYALHNACIALRNDECDGAVVGGTNLVFTVDQHMNTAKIGVLSPRSTCFTFDESADGYGRAEGVGAVYLKRLSDAVRDGDPIRAVIRGSAVNHNGKASSASISYPGVDGQAHGTGTAVGDPIEVEAISIAMNHNRKIGTDDPLMIGAVKTNIGHGEAASGLSALIKAVLIVERGIIPPTIGITKLSSKIKWDEWKVQVPVEPTPFPPHLPVRRVSVNTCGYGGTNAHVIVEEAASVLKQPQTYKYVDNNAPRGKLYAPRRTVHRRRLFLLPFSAHDKTALQRNIEAHGKVVDKYNLLDLSYTLGNRRTTHACKAFTVASHKTLPNAFTNVDSSFTFSEKKRGVPTIGFVFTGQGAQWPRMGVELIEYSQCFRSSIRNLDRALGELNDGPDWSIEDILFEDDATSSVHLAEFSQPLCTAVQIAIVDLLADWGIRPVVTVGHSSGEMAAAYAAGLISAKTAITAAYYRGKVTQDVRTGGAMMAVGLGAEAVEPYLSDLRAKVVVACHNSPSGVTLSGDADALQGLKAKFDAEKIFARSVMTSGKAYHSHYMTPVAEKYEGLFRAARAYTSFDSPEQPSGVKMVSSVTNSIMAETTVLDETYWSANLKSPVLFNQAVQTILKAEEFAAVDLLIEIGPHSSMAGPIKQIKAELKAERLEYLPTLLRGNDSAARLLNLAGDMFLRSYPMKMERVTSACVREAKGSVIVDLPRYQWNYSRQFWPESRASREHRRATHPRHDVLGQLVIGASVSEPTWRNILRIRDLPWLKHHSLGGEAVFPAAGYFSMAIEAITQLNERSEKPLRIDSYVLRDIFIKKALVTPDNDDGIEVLTNLRQSVFGSGWWDFSVSSVDAENTVKGHMTGSISVNTSPARGVTKPRKAPKFPQRASGKAWNQALREVGFDYGPTFQDMNNIQFDGKHYEASCTTTIKQEVDASLGESRYVLHPAVVDSTLQLSIAAIYVGRTNAMDCGVVPVQVDEVTIWPPTEGQVKTGKASAYAWVDRRGIRSFENSVQMTADDGEMVMEIINVRTTSYEAAVPQRDETALKLAPYGEMVWELDVDSLETADAEGLTASDLANLALFKYPDMRVLGAGISTAQSILGKNPQAHYTLVVSEDQDEVASAKTSIEEHPNANVTTLDPSQDLESQSFTSASYDIILATADLLPFLRGLAKPGGFAITVDDSTIEKVSGIVENGAENMKNGTHSVKLIYHTRLEPIVSLVKTELEALSWQVELCNLQACAEPGYASGHIIMVADFEGPLLLSLAESEFSAIQNITNSASSLLWVTNGGLLEGKRPEYAMASGLARSVTSEQASLDFRTLDFDPENVKPGQITKSIAQVAQLQFAKREGIPEREFCVSGSKTYISRLVRNTGLNGMFTMSEKPEPMKVGDGDRISGKILQGKVVFEQQETDGANKIKTGHVEVQLRCSGLTKEGVMVITGADYPTTFSHEIGGVVTKIGAGVTNLQPGDRASMLQKLDAGDNMSLVVSMLMAYATALYAFDSFVMLRPNEKVLILGNTGTSGAAAVKVAQAKAAIPYVEVKTDEEAAFLQNHLGLPTKQIIRSSQTPISTHINQLTNGQGVDVVFSAGGAVDPAVAREAWRCIARFGRFVDAGRKDVLSRSAIDTVPLRRGALYMPFDILDLLEARPELVASLLPTIIDMLREGHITTPGVVEQIHLAGLNKAVAAFSNAFGAVKPVIQYGTSEDPIQVIPQKRNKLQFNPDATYLLVGCLGGLGRSLTSWMMESGARRFTFLSRSGADSKSAAKLVKEIETAGAIVQVVRGDATNRADVVRAVGEVSPTHPIRGVVHAAMVLRDGLFHSMGFDNWRAAVAPKVLGAMNLHLVLANTPLDFFLMTSSVSGILGTPGQSNYAAANSYLDSLARHRMAKGLSATACIIPMVLGVGVVAENTELEESLKRKGMYGIDEETLLQSFEAGISSKQLNPALDHVVIGLDPALLQKAVADESATDSFWLEDTRFSHVVHAMNSSKDPGAGAGGQNILAAIKAAASPVDAVAIATKHFIEKLARMLLLAEDDIDANSGSIASFGIDSMIGAELRNWIFKEYRVDIPFQQLLAPTLTVNKFAKDVCETMGIAG</sequence>
<dbReference type="Gene3D" id="3.40.366.10">
    <property type="entry name" value="Malonyl-Coenzyme A Acyl Carrier Protein, domain 2"/>
    <property type="match status" value="1"/>
</dbReference>
<dbReference type="OrthoDB" id="329835at2759"/>
<dbReference type="SMART" id="SM00829">
    <property type="entry name" value="PKS_ER"/>
    <property type="match status" value="1"/>
</dbReference>
<dbReference type="InterPro" id="IPR020843">
    <property type="entry name" value="ER"/>
</dbReference>
<feature type="region of interest" description="N-terminal hotdog fold" evidence="7">
    <location>
        <begin position="961"/>
        <end position="1094"/>
    </location>
</feature>
<dbReference type="InterPro" id="IPR049900">
    <property type="entry name" value="PKS_mFAS_DH"/>
</dbReference>
<dbReference type="Pfam" id="PF16197">
    <property type="entry name" value="KAsynt_C_assoc"/>
    <property type="match status" value="1"/>
</dbReference>
<dbReference type="SUPFAM" id="SSF53901">
    <property type="entry name" value="Thiolase-like"/>
    <property type="match status" value="1"/>
</dbReference>
<dbReference type="EMBL" id="KB705881">
    <property type="protein sequence ID" value="EMR70343.1"/>
    <property type="molecule type" value="Genomic_DNA"/>
</dbReference>
<dbReference type="Gene3D" id="3.40.47.10">
    <property type="match status" value="1"/>
</dbReference>
<evidence type="ECO:0000313" key="12">
    <source>
        <dbReference type="Proteomes" id="UP000012174"/>
    </source>
</evidence>
<dbReference type="SMART" id="SM00825">
    <property type="entry name" value="PKS_KS"/>
    <property type="match status" value="1"/>
</dbReference>
<dbReference type="Pfam" id="PF14765">
    <property type="entry name" value="PS-DH"/>
    <property type="match status" value="1"/>
</dbReference>
<feature type="domain" description="PKS/mFAS DH" evidence="10">
    <location>
        <begin position="961"/>
        <end position="1262"/>
    </location>
</feature>
<dbReference type="InterPro" id="IPR014030">
    <property type="entry name" value="Ketoacyl_synth_N"/>
</dbReference>
<dbReference type="SUPFAM" id="SSF50129">
    <property type="entry name" value="GroES-like"/>
    <property type="match status" value="1"/>
</dbReference>
<dbReference type="Gene3D" id="1.10.1200.10">
    <property type="entry name" value="ACP-like"/>
    <property type="match status" value="1"/>
</dbReference>
<feature type="active site" description="Proton acceptor; for dehydratase activity" evidence="7">
    <location>
        <position position="993"/>
    </location>
</feature>
<dbReference type="HOGENOM" id="CLU_000022_31_0_1"/>
<dbReference type="SMART" id="SM00822">
    <property type="entry name" value="PKS_KR"/>
    <property type="match status" value="1"/>
</dbReference>
<accession>M7T0J5</accession>
<dbReference type="InterPro" id="IPR049552">
    <property type="entry name" value="PKS_DH_N"/>
</dbReference>
<reference evidence="12" key="1">
    <citation type="journal article" date="2013" name="Genome Announc.">
        <title>Draft genome sequence of the grapevine dieback fungus Eutypa lata UCR-EL1.</title>
        <authorList>
            <person name="Blanco-Ulate B."/>
            <person name="Rolshausen P.E."/>
            <person name="Cantu D."/>
        </authorList>
    </citation>
    <scope>NUCLEOTIDE SEQUENCE [LARGE SCALE GENOMIC DNA]</scope>
    <source>
        <strain evidence="12">UCR-EL1</strain>
    </source>
</reference>
<evidence type="ECO:0000256" key="4">
    <source>
        <dbReference type="ARBA" id="ARBA00023002"/>
    </source>
</evidence>
<keyword evidence="6" id="KW-0012">Acyltransferase</keyword>
<evidence type="ECO:0000256" key="3">
    <source>
        <dbReference type="ARBA" id="ARBA00022679"/>
    </source>
</evidence>
<proteinExistence type="predicted"/>
<dbReference type="InterPro" id="IPR011032">
    <property type="entry name" value="GroES-like_sf"/>
</dbReference>
<dbReference type="InterPro" id="IPR042104">
    <property type="entry name" value="PKS_dehydratase_sf"/>
</dbReference>
<dbReference type="InterPro" id="IPR014043">
    <property type="entry name" value="Acyl_transferase_dom"/>
</dbReference>
<dbReference type="PANTHER" id="PTHR43775:SF50">
    <property type="entry name" value="HIGHLY REDUCING POLYKETIDE SYNTHASE SRDA"/>
    <property type="match status" value="1"/>
</dbReference>
<dbReference type="eggNOG" id="KOG1202">
    <property type="taxonomic scope" value="Eukaryota"/>
</dbReference>
<dbReference type="Pfam" id="PF00698">
    <property type="entry name" value="Acyl_transf_1"/>
    <property type="match status" value="1"/>
</dbReference>
<dbReference type="Pfam" id="PF00109">
    <property type="entry name" value="ketoacyl-synt"/>
    <property type="match status" value="1"/>
</dbReference>